<keyword evidence="1" id="KW-0378">Hydrolase</keyword>
<accession>D2S6D4</accession>
<dbReference type="InterPro" id="IPR051806">
    <property type="entry name" value="HAD-like_SPP"/>
</dbReference>
<name>D2S6D4_GEOOG</name>
<organism evidence="1 2">
    <name type="scientific">Geodermatophilus obscurus (strain ATCC 25078 / DSM 43160 / JCM 3152 / CCUG 61914 / KCC A-0152 / KCTC 9177 / NBRC 13315 / NRRL B-3577 / G-20)</name>
    <dbReference type="NCBI Taxonomy" id="526225"/>
    <lineage>
        <taxon>Bacteria</taxon>
        <taxon>Bacillati</taxon>
        <taxon>Actinomycetota</taxon>
        <taxon>Actinomycetes</taxon>
        <taxon>Geodermatophilales</taxon>
        <taxon>Geodermatophilaceae</taxon>
        <taxon>Geodermatophilus</taxon>
    </lineage>
</organism>
<protein>
    <submittedName>
        <fullName evidence="1">HAD-superfamily hydrolase, subfamily IA, variant 3</fullName>
    </submittedName>
</protein>
<evidence type="ECO:0000313" key="2">
    <source>
        <dbReference type="Proteomes" id="UP000001382"/>
    </source>
</evidence>
<dbReference type="GO" id="GO:0050308">
    <property type="term" value="F:sugar-phosphatase activity"/>
    <property type="evidence" value="ECO:0007669"/>
    <property type="project" value="TreeGrafter"/>
</dbReference>
<keyword evidence="2" id="KW-1185">Reference proteome</keyword>
<dbReference type="EMBL" id="CP001867">
    <property type="protein sequence ID" value="ADB75308.1"/>
    <property type="molecule type" value="Genomic_DNA"/>
</dbReference>
<dbReference type="PRINTS" id="PR00413">
    <property type="entry name" value="HADHALOGNASE"/>
</dbReference>
<dbReference type="OrthoDB" id="9812856at2"/>
<dbReference type="STRING" id="526225.Gobs_2673"/>
<sequence>MRTQTSDGTGRTTPLAGPLQALLFDMDGTLVETEQHWGAAMFALARRLGGAMSAQARERTVGTSMTTALGVLYADVGATRSEAEARADARWIEDTVAELLTGPLTWRPGARELLTEARAAALPTALVTTTPRRLADVVLAKVDRDLDGLPAFDVTVCGDEVPARKPDPAPYHQAMAALGVDADGCVVVEDSLSGATAGLAAGAAVLGVPSLQPLPALPGLVLRDTLAGVRLVDLAAVLAARDAAHAGA</sequence>
<dbReference type="Pfam" id="PF00702">
    <property type="entry name" value="Hydrolase"/>
    <property type="match status" value="1"/>
</dbReference>
<dbReference type="HOGENOM" id="CLU_045011_13_1_11"/>
<reference evidence="1 2" key="1">
    <citation type="journal article" date="2010" name="Stand. Genomic Sci.">
        <title>Complete genome sequence of Geodermatophilus obscurus type strain (G-20).</title>
        <authorList>
            <person name="Ivanova N."/>
            <person name="Sikorski J."/>
            <person name="Jando M."/>
            <person name="Munk C."/>
            <person name="Lapidus A."/>
            <person name="Glavina Del Rio T."/>
            <person name="Copeland A."/>
            <person name="Tice H."/>
            <person name="Cheng J.-F."/>
            <person name="Lucas S."/>
            <person name="Chen F."/>
            <person name="Nolan M."/>
            <person name="Bruce D."/>
            <person name="Goodwin L."/>
            <person name="Pitluck S."/>
            <person name="Mavromatis K."/>
            <person name="Mikhailova N."/>
            <person name="Pati A."/>
            <person name="Chen A."/>
            <person name="Palaniappan K."/>
            <person name="Land M."/>
            <person name="Hauser L."/>
            <person name="Chang Y.-J."/>
            <person name="Jeffries C.D."/>
            <person name="Meincke L."/>
            <person name="Brettin T."/>
            <person name="Detter J.C."/>
            <person name="Detter J.C."/>
            <person name="Rohde M."/>
            <person name="Goeker M."/>
            <person name="Bristow J."/>
            <person name="Eisen J.A."/>
            <person name="Markowitz V."/>
            <person name="Hugenholtz P."/>
            <person name="Kyrpides N.C."/>
            <person name="Klenk H.-P."/>
        </authorList>
    </citation>
    <scope>NUCLEOTIDE SEQUENCE [LARGE SCALE GENOMIC DNA]</scope>
    <source>
        <strain evidence="2">ATCC 25078 / DSM 43160 / JCM 3152 / KCC A-0152 / KCTC 9177 / NBRC 13315 / NRRL B-3577 / G-20</strain>
    </source>
</reference>
<reference evidence="2" key="2">
    <citation type="submission" date="2010-01" db="EMBL/GenBank/DDBJ databases">
        <title>The complete genome of Geodermatophilus obscurus DSM 43160.</title>
        <authorList>
            <consortium name="US DOE Joint Genome Institute (JGI-PGF)"/>
            <person name="Lucas S."/>
            <person name="Copeland A."/>
            <person name="Lapidus A."/>
            <person name="Glavina del Rio T."/>
            <person name="Dalin E."/>
            <person name="Tice H."/>
            <person name="Bruce D."/>
            <person name="Goodwin L."/>
            <person name="Pitluck S."/>
            <person name="Kyrpides N."/>
            <person name="Mavromatis K."/>
            <person name="Ivanova N."/>
            <person name="Munk A.C."/>
            <person name="Brettin T."/>
            <person name="Detter J.C."/>
            <person name="Han C."/>
            <person name="Larimer F."/>
            <person name="Land M."/>
            <person name="Hauser L."/>
            <person name="Markowitz V."/>
            <person name="Cheng J.-F."/>
            <person name="Hugenholtz P."/>
            <person name="Woyke T."/>
            <person name="Wu D."/>
            <person name="Jando M."/>
            <person name="Schneider S."/>
            <person name="Klenk H.-P."/>
            <person name="Eisen J.A."/>
        </authorList>
    </citation>
    <scope>NUCLEOTIDE SEQUENCE [LARGE SCALE GENOMIC DNA]</scope>
    <source>
        <strain evidence="2">ATCC 25078 / DSM 43160 / JCM 3152 / KCC A-0152 / KCTC 9177 / NBRC 13315 / NRRL B-3577 / G-20</strain>
    </source>
</reference>
<dbReference type="InterPro" id="IPR006439">
    <property type="entry name" value="HAD-SF_hydro_IA"/>
</dbReference>
<gene>
    <name evidence="1" type="ordered locus">Gobs_2673</name>
</gene>
<dbReference type="CDD" id="cd07505">
    <property type="entry name" value="HAD_BPGM-like"/>
    <property type="match status" value="1"/>
</dbReference>
<dbReference type="PANTHER" id="PTHR43481">
    <property type="entry name" value="FRUCTOSE-1-PHOSPHATE PHOSPHATASE"/>
    <property type="match status" value="1"/>
</dbReference>
<dbReference type="AlphaFoldDB" id="D2S6D4"/>
<dbReference type="InterPro" id="IPR036412">
    <property type="entry name" value="HAD-like_sf"/>
</dbReference>
<dbReference type="Proteomes" id="UP000001382">
    <property type="component" value="Chromosome"/>
</dbReference>
<dbReference type="InterPro" id="IPR023214">
    <property type="entry name" value="HAD_sf"/>
</dbReference>
<dbReference type="SFLD" id="SFLDS00003">
    <property type="entry name" value="Haloacid_Dehalogenase"/>
    <property type="match status" value="1"/>
</dbReference>
<dbReference type="KEGG" id="gob:Gobs_2673"/>
<dbReference type="PANTHER" id="PTHR43481:SF4">
    <property type="entry name" value="GLYCEROL-1-PHOSPHATE PHOSPHOHYDROLASE 1-RELATED"/>
    <property type="match status" value="1"/>
</dbReference>
<dbReference type="NCBIfam" id="TIGR01509">
    <property type="entry name" value="HAD-SF-IA-v3"/>
    <property type="match status" value="1"/>
</dbReference>
<dbReference type="SFLD" id="SFLDG01129">
    <property type="entry name" value="C1.5:_HAD__Beta-PGM__Phosphata"/>
    <property type="match status" value="1"/>
</dbReference>
<dbReference type="InterPro" id="IPR023198">
    <property type="entry name" value="PGP-like_dom2"/>
</dbReference>
<proteinExistence type="predicted"/>
<dbReference type="Gene3D" id="3.40.50.1000">
    <property type="entry name" value="HAD superfamily/HAD-like"/>
    <property type="match status" value="1"/>
</dbReference>
<evidence type="ECO:0000313" key="1">
    <source>
        <dbReference type="EMBL" id="ADB75308.1"/>
    </source>
</evidence>
<dbReference type="eggNOG" id="COG0637">
    <property type="taxonomic scope" value="Bacteria"/>
</dbReference>
<dbReference type="SUPFAM" id="SSF56784">
    <property type="entry name" value="HAD-like"/>
    <property type="match status" value="1"/>
</dbReference>
<dbReference type="RefSeq" id="WP_012948741.1">
    <property type="nucleotide sequence ID" value="NC_013757.1"/>
</dbReference>
<dbReference type="Gene3D" id="1.10.150.240">
    <property type="entry name" value="Putative phosphatase, domain 2"/>
    <property type="match status" value="1"/>
</dbReference>